<sequence>MSKKEELKEQVETEALMDAEVEAATDCGCCCSTKSKKEAKEEKEQLETEALMDAEVEAATDCGCGCSK</sequence>
<dbReference type="EMBL" id="NHMP01000007">
    <property type="protein sequence ID" value="OXE45823.1"/>
    <property type="molecule type" value="Genomic_DNA"/>
</dbReference>
<dbReference type="Proteomes" id="UP000214610">
    <property type="component" value="Unassembled WGS sequence"/>
</dbReference>
<comment type="caution">
    <text evidence="1">The sequence shown here is derived from an EMBL/GenBank/DDBJ whole genome shotgun (WGS) entry which is preliminary data.</text>
</comment>
<accession>A0A227KE62</accession>
<proteinExistence type="predicted"/>
<keyword evidence="2" id="KW-1185">Reference proteome</keyword>
<dbReference type="RefSeq" id="WP_066592748.1">
    <property type="nucleotide sequence ID" value="NZ_CAJTBZ010000015.1"/>
</dbReference>
<name>A0A227KE62_9BURK</name>
<evidence type="ECO:0000313" key="1">
    <source>
        <dbReference type="EMBL" id="OXE45823.1"/>
    </source>
</evidence>
<evidence type="ECO:0000313" key="2">
    <source>
        <dbReference type="Proteomes" id="UP000214610"/>
    </source>
</evidence>
<organism evidence="1 2">
    <name type="scientific">Turicimonas muris</name>
    <dbReference type="NCBI Taxonomy" id="1796652"/>
    <lineage>
        <taxon>Bacteria</taxon>
        <taxon>Pseudomonadati</taxon>
        <taxon>Pseudomonadota</taxon>
        <taxon>Betaproteobacteria</taxon>
        <taxon>Burkholderiales</taxon>
        <taxon>Sutterellaceae</taxon>
        <taxon>Turicimonas</taxon>
    </lineage>
</organism>
<reference evidence="2" key="1">
    <citation type="submission" date="2017-05" db="EMBL/GenBank/DDBJ databases">
        <title>Improved OligoMM genomes.</title>
        <authorList>
            <person name="Garzetti D."/>
        </authorList>
    </citation>
    <scope>NUCLEOTIDE SEQUENCE [LARGE SCALE GENOMIC DNA]</scope>
    <source>
        <strain evidence="2">YL45</strain>
    </source>
</reference>
<gene>
    <name evidence="1" type="ORF">ADH67_10400</name>
</gene>
<dbReference type="AlphaFoldDB" id="A0A227KE62"/>
<dbReference type="GeneID" id="78361421"/>
<protein>
    <submittedName>
        <fullName evidence="1">Uncharacterized protein</fullName>
    </submittedName>
</protein>